<reference evidence="1 2" key="1">
    <citation type="journal article" date="2019" name="Emerg. Microbes Infect.">
        <title>Comprehensive subspecies identification of 175 nontuberculous mycobacteria species based on 7547 genomic profiles.</title>
        <authorList>
            <person name="Matsumoto Y."/>
            <person name="Kinjo T."/>
            <person name="Motooka D."/>
            <person name="Nabeya D."/>
            <person name="Jung N."/>
            <person name="Uechi K."/>
            <person name="Horii T."/>
            <person name="Iida T."/>
            <person name="Fujita J."/>
            <person name="Nakamura S."/>
        </authorList>
    </citation>
    <scope>NUCLEOTIDE SEQUENCE [LARGE SCALE GENOMIC DNA]</scope>
    <source>
        <strain evidence="1 2">JCM 17324</strain>
    </source>
</reference>
<evidence type="ECO:0000313" key="1">
    <source>
        <dbReference type="EMBL" id="BBY09424.1"/>
    </source>
</evidence>
<sequence length="140" mass="15879">MSTAREMVRHGLLLDALGDPVDLNAVDWHVKQHNPTATATEVQNETLEVIRSLVSDGLFRLGKETVLGEHLGGVATEGERFVAWNQSLDHALHKISHVYVKHYDDPEKWMYTAFLQLTDKGEQLARSLERNDIESYRGLE</sequence>
<keyword evidence="2" id="KW-1185">Reference proteome</keyword>
<proteinExistence type="predicted"/>
<dbReference type="EMBL" id="AP022584">
    <property type="protein sequence ID" value="BBY09424.1"/>
    <property type="molecule type" value="Genomic_DNA"/>
</dbReference>
<name>A0ABM7J6H9_9MYCO</name>
<organism evidence="1 2">
    <name type="scientific">Mycobacterium marseillense</name>
    <dbReference type="NCBI Taxonomy" id="701042"/>
    <lineage>
        <taxon>Bacteria</taxon>
        <taxon>Bacillati</taxon>
        <taxon>Actinomycetota</taxon>
        <taxon>Actinomycetes</taxon>
        <taxon>Mycobacteriales</taxon>
        <taxon>Mycobacteriaceae</taxon>
        <taxon>Mycobacterium</taxon>
        <taxon>Mycobacterium avium complex (MAC)</taxon>
    </lineage>
</organism>
<dbReference type="Proteomes" id="UP000466831">
    <property type="component" value="Chromosome"/>
</dbReference>
<accession>A0ABM7J6H9</accession>
<protein>
    <submittedName>
        <fullName evidence="1">Uncharacterized protein</fullName>
    </submittedName>
</protein>
<gene>
    <name evidence="1" type="ORF">MMARJ_01640</name>
</gene>
<dbReference type="RefSeq" id="WP_225323238.1">
    <property type="nucleotide sequence ID" value="NZ_AP022584.1"/>
</dbReference>
<evidence type="ECO:0000313" key="2">
    <source>
        <dbReference type="Proteomes" id="UP000466831"/>
    </source>
</evidence>